<dbReference type="GO" id="GO:0009103">
    <property type="term" value="P:lipopolysaccharide biosynthetic process"/>
    <property type="evidence" value="ECO:0007669"/>
    <property type="project" value="TreeGrafter"/>
</dbReference>
<dbReference type="PANTHER" id="PTHR46401">
    <property type="entry name" value="GLYCOSYLTRANSFERASE WBBK-RELATED"/>
    <property type="match status" value="1"/>
</dbReference>
<proteinExistence type="predicted"/>
<dbReference type="Gene3D" id="3.40.50.2000">
    <property type="entry name" value="Glycogen Phosphorylase B"/>
    <property type="match status" value="2"/>
</dbReference>
<accession>A0A323VH03</accession>
<reference evidence="4 5" key="1">
    <citation type="submission" date="2018-06" db="EMBL/GenBank/DDBJ databases">
        <title>Draft genome sequence of Modestobacter versicolor CP153-2.</title>
        <authorList>
            <person name="Gundlapally S.R."/>
        </authorList>
    </citation>
    <scope>NUCLEOTIDE SEQUENCE [LARGE SCALE GENOMIC DNA]</scope>
    <source>
        <strain evidence="4 5">CP153-2</strain>
    </source>
</reference>
<dbReference type="AlphaFoldDB" id="A0A323VH03"/>
<organism evidence="4 5">
    <name type="scientific">Modestobacter versicolor</name>
    <dbReference type="NCBI Taxonomy" id="429133"/>
    <lineage>
        <taxon>Bacteria</taxon>
        <taxon>Bacillati</taxon>
        <taxon>Actinomycetota</taxon>
        <taxon>Actinomycetes</taxon>
        <taxon>Geodermatophilales</taxon>
        <taxon>Geodermatophilaceae</taxon>
        <taxon>Modestobacter</taxon>
    </lineage>
</organism>
<evidence type="ECO:0000256" key="2">
    <source>
        <dbReference type="ARBA" id="ARBA00022679"/>
    </source>
</evidence>
<dbReference type="OrthoDB" id="9801609at2"/>
<evidence type="ECO:0000313" key="5">
    <source>
        <dbReference type="Proteomes" id="UP000247602"/>
    </source>
</evidence>
<dbReference type="EMBL" id="QKNV01000010">
    <property type="protein sequence ID" value="PZA23200.1"/>
    <property type="molecule type" value="Genomic_DNA"/>
</dbReference>
<dbReference type="Pfam" id="PF13439">
    <property type="entry name" value="Glyco_transf_4"/>
    <property type="match status" value="1"/>
</dbReference>
<dbReference type="Proteomes" id="UP000247602">
    <property type="component" value="Unassembled WGS sequence"/>
</dbReference>
<name>A0A323VH03_9ACTN</name>
<dbReference type="SUPFAM" id="SSF53756">
    <property type="entry name" value="UDP-Glycosyltransferase/glycogen phosphorylase"/>
    <property type="match status" value="1"/>
</dbReference>
<comment type="caution">
    <text evidence="4">The sequence shown here is derived from an EMBL/GenBank/DDBJ whole genome shotgun (WGS) entry which is preliminary data.</text>
</comment>
<feature type="domain" description="Glycosyltransferase subfamily 4-like N-terminal" evidence="3">
    <location>
        <begin position="16"/>
        <end position="175"/>
    </location>
</feature>
<dbReference type="CDD" id="cd03809">
    <property type="entry name" value="GT4_MtfB-like"/>
    <property type="match status" value="1"/>
</dbReference>
<evidence type="ECO:0000313" key="4">
    <source>
        <dbReference type="EMBL" id="PZA23200.1"/>
    </source>
</evidence>
<keyword evidence="5" id="KW-1185">Reference proteome</keyword>
<keyword evidence="2 4" id="KW-0808">Transferase</keyword>
<dbReference type="Pfam" id="PF13692">
    <property type="entry name" value="Glyco_trans_1_4"/>
    <property type="match status" value="1"/>
</dbReference>
<dbReference type="InterPro" id="IPR028098">
    <property type="entry name" value="Glyco_trans_4-like_N"/>
</dbReference>
<dbReference type="GO" id="GO:0016757">
    <property type="term" value="F:glycosyltransferase activity"/>
    <property type="evidence" value="ECO:0007669"/>
    <property type="project" value="UniProtKB-KW"/>
</dbReference>
<gene>
    <name evidence="4" type="ORF">DMO24_01170</name>
</gene>
<sequence length="372" mass="39488">MLMSLDVTPLIGPQTGVGRYVASLSRELAAAHGDDEVTGIAFTVRGRADLGSVLPPGVRAVGPPAPARVMHRVWARSEWPPVTLLTGRTDVFHATNFVLPPTGRAAGVVTVHDLSFLRRPLTVTPAARAYRDLVPLSIRRARLVLTPSAAVAEEVCETYRLPADRVVATHLGVDDGWFDATAPDVDLRRELGLPDRWFVFVGNLEPRKNLPLLVTAYRELLRTRPDAPGLVLVGPAGWGPSLDVAGLPPEKVVFTGYRGDREVRSIVAGAEALVYPTAYEGFGLPPLEAFACGTPVIASDLPVIREVVGDDPGTARLVPAGDVDALVAALTTCADHADGPGADAARRARARLFSWTSTAAATRAAYEQALSG</sequence>
<keyword evidence="1" id="KW-0328">Glycosyltransferase</keyword>
<evidence type="ECO:0000259" key="3">
    <source>
        <dbReference type="Pfam" id="PF13439"/>
    </source>
</evidence>
<protein>
    <submittedName>
        <fullName evidence="4">Glycosyltransferase family 1 protein</fullName>
    </submittedName>
</protein>
<evidence type="ECO:0000256" key="1">
    <source>
        <dbReference type="ARBA" id="ARBA00022676"/>
    </source>
</evidence>
<dbReference type="PANTHER" id="PTHR46401:SF2">
    <property type="entry name" value="GLYCOSYLTRANSFERASE WBBK-RELATED"/>
    <property type="match status" value="1"/>
</dbReference>